<dbReference type="InterPro" id="IPR027482">
    <property type="entry name" value="Sec1-like_dom2"/>
</dbReference>
<evidence type="ECO:0000313" key="3">
    <source>
        <dbReference type="Proteomes" id="UP000827092"/>
    </source>
</evidence>
<dbReference type="Gene3D" id="3.90.830.10">
    <property type="entry name" value="Syntaxin Binding Protein 1, Chain A, domain 2"/>
    <property type="match status" value="1"/>
</dbReference>
<dbReference type="Gene3D" id="1.25.40.60">
    <property type="match status" value="1"/>
</dbReference>
<dbReference type="PIRSF" id="PIRSF005715">
    <property type="entry name" value="VPS45_Sec1"/>
    <property type="match status" value="1"/>
</dbReference>
<evidence type="ECO:0000256" key="1">
    <source>
        <dbReference type="ARBA" id="ARBA00009884"/>
    </source>
</evidence>
<keyword evidence="3" id="KW-1185">Reference proteome</keyword>
<sequence>MPFNKGSSGTGIRNICRQKLLDRVFLANKVEHEWKVLVVDDFAMKVVSSCFKTEEILAYNIALIETLEEVREPLLYFEAIYMLQPTKESIKHLKVDLNPTGQMYKNGHLVFLDAVPDDTFEGLSKTLSSDMVKSLIEIDVMFLPRESQVYSLQDPLFYSAYFDALKDVNASHFELTAKKLVTLFSTLNVIPFIRYRRNFIKNLILAETIEKELKLQKHLFKDLTAMKASKKTCILLILDRGFDCISPIVHDFTFQAMAYDLLNIEDDIYEFITGYAEGKTVQSISLSAEDSLWCKIRHEHIASVTKIIQSIFEADDLLKSTKHISSGVLDLPSMNEALKKHLQLKTHERFFAYRHMANEIMKIYCDGINLVYELEQTLATRTDSEQRKASDMYESVTEAIRNSNVDLPEKLRLLLLYIFYHKGIKESKFKDMLKKTEIPVSEANTITNVLHFDIDLFKPGYCEPLDSKVPKKEIETAPRYKQSRWNPVINDIMIGCIDGTLSEGAYPYLKEKPDVTFKRTGYWCSDKKLDNVSHLVVFIAGGVTYSEIRCAYEVMSKYKGWDIFIGGDDIITPDIFIEKLKELPSFIS</sequence>
<accession>A0AAV6UEG0</accession>
<dbReference type="InterPro" id="IPR043127">
    <property type="entry name" value="Sec-1-like_dom3a"/>
</dbReference>
<dbReference type="InterPro" id="IPR001619">
    <property type="entry name" value="Sec1-like"/>
</dbReference>
<dbReference type="Proteomes" id="UP000827092">
    <property type="component" value="Unassembled WGS sequence"/>
</dbReference>
<dbReference type="AlphaFoldDB" id="A0AAV6UEG0"/>
<evidence type="ECO:0000313" key="2">
    <source>
        <dbReference type="EMBL" id="KAG8182782.1"/>
    </source>
</evidence>
<proteinExistence type="inferred from homology"/>
<dbReference type="EMBL" id="JAFNEN010000448">
    <property type="protein sequence ID" value="KAG8182782.1"/>
    <property type="molecule type" value="Genomic_DNA"/>
</dbReference>
<dbReference type="Gene3D" id="3.40.50.2060">
    <property type="match status" value="1"/>
</dbReference>
<comment type="similarity">
    <text evidence="1">Belongs to the STXBP/unc-18/SEC1 family.</text>
</comment>
<dbReference type="InterPro" id="IPR043154">
    <property type="entry name" value="Sec-1-like_dom1"/>
</dbReference>
<dbReference type="Pfam" id="PF00995">
    <property type="entry name" value="Sec1"/>
    <property type="match status" value="1"/>
</dbReference>
<gene>
    <name evidence="2" type="ORF">JTE90_018655</name>
</gene>
<comment type="caution">
    <text evidence="2">The sequence shown here is derived from an EMBL/GenBank/DDBJ whole genome shotgun (WGS) entry which is preliminary data.</text>
</comment>
<evidence type="ECO:0008006" key="4">
    <source>
        <dbReference type="Google" id="ProtNLM"/>
    </source>
</evidence>
<dbReference type="InterPro" id="IPR036045">
    <property type="entry name" value="Sec1-like_sf"/>
</dbReference>
<protein>
    <recommendedName>
        <fullName evidence="4">Sec1-like protein</fullName>
    </recommendedName>
</protein>
<reference evidence="2 3" key="1">
    <citation type="journal article" date="2022" name="Nat. Ecol. Evol.">
        <title>A masculinizing supergene underlies an exaggerated male reproductive morph in a spider.</title>
        <authorList>
            <person name="Hendrickx F."/>
            <person name="De Corte Z."/>
            <person name="Sonet G."/>
            <person name="Van Belleghem S.M."/>
            <person name="Kostlbacher S."/>
            <person name="Vangestel C."/>
        </authorList>
    </citation>
    <scope>NUCLEOTIDE SEQUENCE [LARGE SCALE GENOMIC DNA]</scope>
    <source>
        <strain evidence="2">W744_W776</strain>
    </source>
</reference>
<dbReference type="PANTHER" id="PTHR11679">
    <property type="entry name" value="VESICLE PROTEIN SORTING-ASSOCIATED"/>
    <property type="match status" value="1"/>
</dbReference>
<dbReference type="GO" id="GO:0016192">
    <property type="term" value="P:vesicle-mediated transport"/>
    <property type="evidence" value="ECO:0007669"/>
    <property type="project" value="InterPro"/>
</dbReference>
<dbReference type="Gene3D" id="3.40.50.1910">
    <property type="match status" value="1"/>
</dbReference>
<organism evidence="2 3">
    <name type="scientific">Oedothorax gibbosus</name>
    <dbReference type="NCBI Taxonomy" id="931172"/>
    <lineage>
        <taxon>Eukaryota</taxon>
        <taxon>Metazoa</taxon>
        <taxon>Ecdysozoa</taxon>
        <taxon>Arthropoda</taxon>
        <taxon>Chelicerata</taxon>
        <taxon>Arachnida</taxon>
        <taxon>Araneae</taxon>
        <taxon>Araneomorphae</taxon>
        <taxon>Entelegynae</taxon>
        <taxon>Araneoidea</taxon>
        <taxon>Linyphiidae</taxon>
        <taxon>Erigoninae</taxon>
        <taxon>Oedothorax</taxon>
    </lineage>
</organism>
<dbReference type="SUPFAM" id="SSF56815">
    <property type="entry name" value="Sec1/munc18-like (SM) proteins"/>
    <property type="match status" value="1"/>
</dbReference>
<name>A0AAV6UEG0_9ARAC</name>